<sequence length="125" mass="14172">MWARIPAVKRKAETQQVMPYAHSEPVIPWPRMVKERLVDTVPTSRPTDSVWPKGPDSMDAESIRRSVLEGANPFTDKPQRNGEVKPQEVSMMLGQLLQMDERALAKRDGALTFSSPTPTEDHQDY</sequence>
<organism evidence="2 3">
    <name type="scientific">Cladophialophora chaetospira</name>
    <dbReference type="NCBI Taxonomy" id="386627"/>
    <lineage>
        <taxon>Eukaryota</taxon>
        <taxon>Fungi</taxon>
        <taxon>Dikarya</taxon>
        <taxon>Ascomycota</taxon>
        <taxon>Pezizomycotina</taxon>
        <taxon>Eurotiomycetes</taxon>
        <taxon>Chaetothyriomycetidae</taxon>
        <taxon>Chaetothyriales</taxon>
        <taxon>Herpotrichiellaceae</taxon>
        <taxon>Cladophialophora</taxon>
    </lineage>
</organism>
<name>A0AA39CID8_9EURO</name>
<gene>
    <name evidence="2" type="ORF">H2200_006902</name>
</gene>
<accession>A0AA39CID8</accession>
<evidence type="ECO:0000313" key="2">
    <source>
        <dbReference type="EMBL" id="KAJ9609131.1"/>
    </source>
</evidence>
<feature type="region of interest" description="Disordered" evidence="1">
    <location>
        <begin position="40"/>
        <end position="59"/>
    </location>
</feature>
<dbReference type="Proteomes" id="UP001172673">
    <property type="component" value="Unassembled WGS sequence"/>
</dbReference>
<dbReference type="AlphaFoldDB" id="A0AA39CID8"/>
<evidence type="ECO:0000256" key="1">
    <source>
        <dbReference type="SAM" id="MobiDB-lite"/>
    </source>
</evidence>
<reference evidence="2" key="1">
    <citation type="submission" date="2022-10" db="EMBL/GenBank/DDBJ databases">
        <title>Culturing micro-colonial fungi from biological soil crusts in the Mojave desert and describing Neophaeococcomyces mojavensis, and introducing the new genera and species Taxawa tesnikishii.</title>
        <authorList>
            <person name="Kurbessoian T."/>
            <person name="Stajich J.E."/>
        </authorList>
    </citation>
    <scope>NUCLEOTIDE SEQUENCE</scope>
    <source>
        <strain evidence="2">TK_41</strain>
    </source>
</reference>
<protein>
    <submittedName>
        <fullName evidence="2">Uncharacterized protein</fullName>
    </submittedName>
</protein>
<evidence type="ECO:0000313" key="3">
    <source>
        <dbReference type="Proteomes" id="UP001172673"/>
    </source>
</evidence>
<comment type="caution">
    <text evidence="2">The sequence shown here is derived from an EMBL/GenBank/DDBJ whole genome shotgun (WGS) entry which is preliminary data.</text>
</comment>
<keyword evidence="3" id="KW-1185">Reference proteome</keyword>
<proteinExistence type="predicted"/>
<dbReference type="EMBL" id="JAPDRK010000009">
    <property type="protein sequence ID" value="KAJ9609131.1"/>
    <property type="molecule type" value="Genomic_DNA"/>
</dbReference>